<dbReference type="InterPro" id="IPR037396">
    <property type="entry name" value="FMN_HAD"/>
</dbReference>
<dbReference type="SUPFAM" id="SSF51395">
    <property type="entry name" value="FMN-linked oxidoreductases"/>
    <property type="match status" value="1"/>
</dbReference>
<name>A0A9W9NQ56_9EURO</name>
<evidence type="ECO:0000259" key="3">
    <source>
        <dbReference type="PROSITE" id="PS51349"/>
    </source>
</evidence>
<reference evidence="4" key="2">
    <citation type="journal article" date="2023" name="IMA Fungus">
        <title>Comparative genomic study of the Penicillium genus elucidates a diverse pangenome and 15 lateral gene transfer events.</title>
        <authorList>
            <person name="Petersen C."/>
            <person name="Sorensen T."/>
            <person name="Nielsen M.R."/>
            <person name="Sondergaard T.E."/>
            <person name="Sorensen J.L."/>
            <person name="Fitzpatrick D.A."/>
            <person name="Frisvad J.C."/>
            <person name="Nielsen K.L."/>
        </authorList>
    </citation>
    <scope>NUCLEOTIDE SEQUENCE</scope>
    <source>
        <strain evidence="4">IBT 19713</strain>
    </source>
</reference>
<keyword evidence="5" id="KW-1185">Reference proteome</keyword>
<reference evidence="4" key="1">
    <citation type="submission" date="2022-11" db="EMBL/GenBank/DDBJ databases">
        <authorList>
            <person name="Petersen C."/>
        </authorList>
    </citation>
    <scope>NUCLEOTIDE SEQUENCE</scope>
    <source>
        <strain evidence="4">IBT 19713</strain>
    </source>
</reference>
<dbReference type="InterPro" id="IPR013785">
    <property type="entry name" value="Aldolase_TIM"/>
</dbReference>
<organism evidence="4 5">
    <name type="scientific">Penicillium chermesinum</name>
    <dbReference type="NCBI Taxonomy" id="63820"/>
    <lineage>
        <taxon>Eukaryota</taxon>
        <taxon>Fungi</taxon>
        <taxon>Dikarya</taxon>
        <taxon>Ascomycota</taxon>
        <taxon>Pezizomycotina</taxon>
        <taxon>Eurotiomycetes</taxon>
        <taxon>Eurotiomycetidae</taxon>
        <taxon>Eurotiales</taxon>
        <taxon>Aspergillaceae</taxon>
        <taxon>Penicillium</taxon>
    </lineage>
</organism>
<evidence type="ECO:0000313" key="5">
    <source>
        <dbReference type="Proteomes" id="UP001150941"/>
    </source>
</evidence>
<dbReference type="OrthoDB" id="1925334at2759"/>
<dbReference type="PANTHER" id="PTHR10578:SF82">
    <property type="entry name" value="CYTOCHROME B2, PUTATIVE (AFU_ORTHOLOGUE AFUA_1G07200)-RELATED"/>
    <property type="match status" value="1"/>
</dbReference>
<sequence>MVKALCLGAKAVGFGRAALWGPSAGGVQGVEGVLQILSDEIKICMCLLRARAFDELGLKHVNTSTVERQMYNEPPGLEVEGSGSKGQLIGSGYGSRSNFSIPFNQSIAFFVHVDQSTRLSRDRPQIS</sequence>
<dbReference type="GO" id="GO:0016491">
    <property type="term" value="F:oxidoreductase activity"/>
    <property type="evidence" value="ECO:0007669"/>
    <property type="project" value="UniProtKB-KW"/>
</dbReference>
<dbReference type="InterPro" id="IPR000262">
    <property type="entry name" value="FMN-dep_DH"/>
</dbReference>
<comment type="cofactor">
    <cofactor evidence="1">
        <name>FMN</name>
        <dbReference type="ChEBI" id="CHEBI:58210"/>
    </cofactor>
</comment>
<dbReference type="EMBL" id="JAPQKS010000006">
    <property type="protein sequence ID" value="KAJ5224092.1"/>
    <property type="molecule type" value="Genomic_DNA"/>
</dbReference>
<protein>
    <submittedName>
        <fullName evidence="4">Aldolase-type TIM barrel</fullName>
    </submittedName>
</protein>
<gene>
    <name evidence="4" type="ORF">N7468_008634</name>
</gene>
<keyword evidence="2" id="KW-0560">Oxidoreductase</keyword>
<dbReference type="Proteomes" id="UP001150941">
    <property type="component" value="Unassembled WGS sequence"/>
</dbReference>
<comment type="caution">
    <text evidence="4">The sequence shown here is derived from an EMBL/GenBank/DDBJ whole genome shotgun (WGS) entry which is preliminary data.</text>
</comment>
<proteinExistence type="predicted"/>
<dbReference type="PANTHER" id="PTHR10578">
    <property type="entry name" value="S -2-HYDROXY-ACID OXIDASE-RELATED"/>
    <property type="match status" value="1"/>
</dbReference>
<evidence type="ECO:0000256" key="2">
    <source>
        <dbReference type="ARBA" id="ARBA00023002"/>
    </source>
</evidence>
<dbReference type="RefSeq" id="XP_058328275.1">
    <property type="nucleotide sequence ID" value="XM_058477930.1"/>
</dbReference>
<dbReference type="Gene3D" id="3.20.20.70">
    <property type="entry name" value="Aldolase class I"/>
    <property type="match status" value="1"/>
</dbReference>
<dbReference type="GeneID" id="83205233"/>
<accession>A0A9W9NQ56</accession>
<evidence type="ECO:0000256" key="1">
    <source>
        <dbReference type="ARBA" id="ARBA00001917"/>
    </source>
</evidence>
<evidence type="ECO:0000313" key="4">
    <source>
        <dbReference type="EMBL" id="KAJ5224092.1"/>
    </source>
</evidence>
<dbReference type="AlphaFoldDB" id="A0A9W9NQ56"/>
<dbReference type="Pfam" id="PF01070">
    <property type="entry name" value="FMN_dh"/>
    <property type="match status" value="1"/>
</dbReference>
<dbReference type="PROSITE" id="PS51349">
    <property type="entry name" value="FMN_HYDROXY_ACID_DH_2"/>
    <property type="match status" value="1"/>
</dbReference>
<feature type="domain" description="FMN hydroxy acid dehydrogenase" evidence="3">
    <location>
        <begin position="1"/>
        <end position="66"/>
    </location>
</feature>